<dbReference type="InterPro" id="IPR003594">
    <property type="entry name" value="HATPase_dom"/>
</dbReference>
<dbReference type="EC" id="2.7.13.3" evidence="2"/>
<dbReference type="Gene3D" id="1.10.287.130">
    <property type="match status" value="1"/>
</dbReference>
<evidence type="ECO:0000256" key="1">
    <source>
        <dbReference type="ARBA" id="ARBA00000085"/>
    </source>
</evidence>
<dbReference type="PRINTS" id="PR00344">
    <property type="entry name" value="BCTRLSENSOR"/>
</dbReference>
<dbReference type="PANTHER" id="PTHR43547">
    <property type="entry name" value="TWO-COMPONENT HISTIDINE KINASE"/>
    <property type="match status" value="1"/>
</dbReference>
<dbReference type="Proteomes" id="UP000494269">
    <property type="component" value="Unassembled WGS sequence"/>
</dbReference>
<evidence type="ECO:0000313" key="7">
    <source>
        <dbReference type="Proteomes" id="UP000494269"/>
    </source>
</evidence>
<keyword evidence="6" id="KW-0418">Kinase</keyword>
<keyword evidence="7" id="KW-1185">Reference proteome</keyword>
<dbReference type="Gene3D" id="3.30.565.10">
    <property type="entry name" value="Histidine kinase-like ATPase, C-terminal domain"/>
    <property type="match status" value="1"/>
</dbReference>
<dbReference type="PROSITE" id="PS50109">
    <property type="entry name" value="HIS_KIN"/>
    <property type="match status" value="1"/>
</dbReference>
<evidence type="ECO:0000259" key="5">
    <source>
        <dbReference type="PROSITE" id="PS50109"/>
    </source>
</evidence>
<dbReference type="Pfam" id="PF02518">
    <property type="entry name" value="HATPase_c"/>
    <property type="match status" value="1"/>
</dbReference>
<dbReference type="SMART" id="SM00387">
    <property type="entry name" value="HATPase_c"/>
    <property type="match status" value="1"/>
</dbReference>
<feature type="transmembrane region" description="Helical" evidence="4">
    <location>
        <begin position="42"/>
        <end position="62"/>
    </location>
</feature>
<keyword evidence="6" id="KW-0808">Transferase</keyword>
<feature type="transmembrane region" description="Helical" evidence="4">
    <location>
        <begin position="18"/>
        <end position="36"/>
    </location>
</feature>
<reference evidence="6 7" key="1">
    <citation type="submission" date="2020-04" db="EMBL/GenBank/DDBJ databases">
        <authorList>
            <person name="De Canck E."/>
        </authorList>
    </citation>
    <scope>NUCLEOTIDE SEQUENCE [LARGE SCALE GENOMIC DNA]</scope>
    <source>
        <strain evidence="6 7">LMG 3441</strain>
    </source>
</reference>
<dbReference type="InterPro" id="IPR004358">
    <property type="entry name" value="Sig_transdc_His_kin-like_C"/>
</dbReference>
<feature type="transmembrane region" description="Helical" evidence="4">
    <location>
        <begin position="74"/>
        <end position="91"/>
    </location>
</feature>
<organism evidence="6 7">
    <name type="scientific">Achromobacter kerstersii</name>
    <dbReference type="NCBI Taxonomy" id="1353890"/>
    <lineage>
        <taxon>Bacteria</taxon>
        <taxon>Pseudomonadati</taxon>
        <taxon>Pseudomonadota</taxon>
        <taxon>Betaproteobacteria</taxon>
        <taxon>Burkholderiales</taxon>
        <taxon>Alcaligenaceae</taxon>
        <taxon>Achromobacter</taxon>
    </lineage>
</organism>
<dbReference type="RefSeq" id="WP_054424459.1">
    <property type="nucleotide sequence ID" value="NZ_CADIJQ010000007.1"/>
</dbReference>
<dbReference type="SUPFAM" id="SSF55874">
    <property type="entry name" value="ATPase domain of HSP90 chaperone/DNA topoisomerase II/histidine kinase"/>
    <property type="match status" value="1"/>
</dbReference>
<evidence type="ECO:0000256" key="2">
    <source>
        <dbReference type="ARBA" id="ARBA00012438"/>
    </source>
</evidence>
<dbReference type="CDD" id="cd00075">
    <property type="entry name" value="HATPase"/>
    <property type="match status" value="1"/>
</dbReference>
<name>A0A6S7AE25_9BURK</name>
<dbReference type="InterPro" id="IPR036097">
    <property type="entry name" value="HisK_dim/P_sf"/>
</dbReference>
<evidence type="ECO:0000256" key="3">
    <source>
        <dbReference type="ARBA" id="ARBA00022553"/>
    </source>
</evidence>
<keyword evidence="3" id="KW-0597">Phosphoprotein</keyword>
<gene>
    <name evidence="6" type="primary">sasA_12</name>
    <name evidence="6" type="ORF">LMG3441_04214</name>
</gene>
<dbReference type="GO" id="GO:0000155">
    <property type="term" value="F:phosphorelay sensor kinase activity"/>
    <property type="evidence" value="ECO:0007669"/>
    <property type="project" value="InterPro"/>
</dbReference>
<comment type="catalytic activity">
    <reaction evidence="1">
        <text>ATP + protein L-histidine = ADP + protein N-phospho-L-histidine.</text>
        <dbReference type="EC" id="2.7.13.3"/>
    </reaction>
</comment>
<sequence length="395" mass="43424">MKLLLQPFLRLGAKKNDALLFCNLGIILLCFAMPTGDHPITSAAPGVWVDLGILACLALVFVMSGQSRLRLRALAWLVGFWIVAAVVVITARTWTPMFAPVWGGVLAYCCVARWRFEAARSARRKRVLKQAVAAADAAAQSPAACQKDTARDREVMLQMMHDLRSPLSTVLVMLEKQSAQSNDPQQDEFVDSVRDLVQYSLSVAQDCMYVSRAERLDKAKFLPVSLQDLGREAVDQTELLAERKCIDIRVRECSETMWVAGDYCMLLRAVVNVLDNAIKYSGPSSRITLTVQRQGDMGRICVADQGIGIQDVDVPKLCQAFYQIESDGRRGDGVGLGLSLVMAVADAHSGNLSVESRPEAGSIFSLTFPLMHKESNEKKCAARREKFSASLHPAS</sequence>
<keyword evidence="4" id="KW-0472">Membrane</keyword>
<evidence type="ECO:0000313" key="6">
    <source>
        <dbReference type="EMBL" id="CAB3725546.1"/>
    </source>
</evidence>
<protein>
    <recommendedName>
        <fullName evidence="2">histidine kinase</fullName>
        <ecNumber evidence="2">2.7.13.3</ecNumber>
    </recommendedName>
</protein>
<dbReference type="AlphaFoldDB" id="A0A6S7AE25"/>
<evidence type="ECO:0000256" key="4">
    <source>
        <dbReference type="SAM" id="Phobius"/>
    </source>
</evidence>
<keyword evidence="4" id="KW-1133">Transmembrane helix</keyword>
<dbReference type="InterPro" id="IPR005467">
    <property type="entry name" value="His_kinase_dom"/>
</dbReference>
<feature type="domain" description="Histidine kinase" evidence="5">
    <location>
        <begin position="158"/>
        <end position="372"/>
    </location>
</feature>
<proteinExistence type="predicted"/>
<dbReference type="PANTHER" id="PTHR43547:SF2">
    <property type="entry name" value="HYBRID SIGNAL TRANSDUCTION HISTIDINE KINASE C"/>
    <property type="match status" value="1"/>
</dbReference>
<dbReference type="InterPro" id="IPR036890">
    <property type="entry name" value="HATPase_C_sf"/>
</dbReference>
<dbReference type="SUPFAM" id="SSF47384">
    <property type="entry name" value="Homodimeric domain of signal transducing histidine kinase"/>
    <property type="match status" value="1"/>
</dbReference>
<dbReference type="EMBL" id="CADIJQ010000007">
    <property type="protein sequence ID" value="CAB3725546.1"/>
    <property type="molecule type" value="Genomic_DNA"/>
</dbReference>
<keyword evidence="4" id="KW-0812">Transmembrane</keyword>
<accession>A0A6S7AE25</accession>